<proteinExistence type="predicted"/>
<sequence>QWILTGDRQHIEWDGGEKFYGYVEWIEYIIEKILKPRSYVLNGKVEWSGEDEDDFGTILVINNKVEVIEGEFDELEELMKEKLEKIKNNQ</sequence>
<name>A0A0F9IF90_9ZZZZ</name>
<feature type="non-terminal residue" evidence="1">
    <location>
        <position position="1"/>
    </location>
</feature>
<protein>
    <submittedName>
        <fullName evidence="1">Uncharacterized protein</fullName>
    </submittedName>
</protein>
<comment type="caution">
    <text evidence="1">The sequence shown here is derived from an EMBL/GenBank/DDBJ whole genome shotgun (WGS) entry which is preliminary data.</text>
</comment>
<dbReference type="AlphaFoldDB" id="A0A0F9IF90"/>
<reference evidence="1" key="1">
    <citation type="journal article" date="2015" name="Nature">
        <title>Complex archaea that bridge the gap between prokaryotes and eukaryotes.</title>
        <authorList>
            <person name="Spang A."/>
            <person name="Saw J.H."/>
            <person name="Jorgensen S.L."/>
            <person name="Zaremba-Niedzwiedzka K."/>
            <person name="Martijn J."/>
            <person name="Lind A.E."/>
            <person name="van Eijk R."/>
            <person name="Schleper C."/>
            <person name="Guy L."/>
            <person name="Ettema T.J."/>
        </authorList>
    </citation>
    <scope>NUCLEOTIDE SEQUENCE</scope>
</reference>
<gene>
    <name evidence="1" type="ORF">LCGC14_1948340</name>
</gene>
<dbReference type="EMBL" id="LAZR01021219">
    <property type="protein sequence ID" value="KKL86082.1"/>
    <property type="molecule type" value="Genomic_DNA"/>
</dbReference>
<evidence type="ECO:0000313" key="1">
    <source>
        <dbReference type="EMBL" id="KKL86082.1"/>
    </source>
</evidence>
<organism evidence="1">
    <name type="scientific">marine sediment metagenome</name>
    <dbReference type="NCBI Taxonomy" id="412755"/>
    <lineage>
        <taxon>unclassified sequences</taxon>
        <taxon>metagenomes</taxon>
        <taxon>ecological metagenomes</taxon>
    </lineage>
</organism>
<accession>A0A0F9IF90</accession>